<dbReference type="EMBL" id="AGYR01000055">
    <property type="protein sequence ID" value="ENZ09070.1"/>
    <property type="molecule type" value="Genomic_DNA"/>
</dbReference>
<proteinExistence type="predicted"/>
<organism evidence="1 2">
    <name type="scientific">[Clostridium] clostridioforme 90A8</name>
    <dbReference type="NCBI Taxonomy" id="999408"/>
    <lineage>
        <taxon>Bacteria</taxon>
        <taxon>Bacillati</taxon>
        <taxon>Bacillota</taxon>
        <taxon>Clostridia</taxon>
        <taxon>Lachnospirales</taxon>
        <taxon>Lachnospiraceae</taxon>
        <taxon>Enterocloster</taxon>
    </lineage>
</organism>
<gene>
    <name evidence="1" type="ORF">HMPREF1090_04664</name>
</gene>
<dbReference type="AlphaFoldDB" id="A0A0E2H4Z7"/>
<comment type="caution">
    <text evidence="1">The sequence shown here is derived from an EMBL/GenBank/DDBJ whole genome shotgun (WGS) entry which is preliminary data.</text>
</comment>
<dbReference type="PATRIC" id="fig|999408.3.peg.5013"/>
<sequence>MLKIRLQGTLKDIQWFRRILEKHKELDVLEVSDAYANKGTSKYFRVYVEVEEKE</sequence>
<dbReference type="HOGENOM" id="CLU_172400_1_0_9"/>
<protein>
    <recommendedName>
        <fullName evidence="3">Phage protein</fullName>
    </recommendedName>
</protein>
<evidence type="ECO:0008006" key="3">
    <source>
        <dbReference type="Google" id="ProtNLM"/>
    </source>
</evidence>
<accession>A0A0E2H4Z7</accession>
<dbReference type="Proteomes" id="UP000013085">
    <property type="component" value="Unassembled WGS sequence"/>
</dbReference>
<reference evidence="1 2" key="1">
    <citation type="submission" date="2013-01" db="EMBL/GenBank/DDBJ databases">
        <title>The Genome Sequence of Clostridium clostridioforme 90A8.</title>
        <authorList>
            <consortium name="The Broad Institute Genome Sequencing Platform"/>
            <person name="Earl A."/>
            <person name="Ward D."/>
            <person name="Feldgarden M."/>
            <person name="Gevers D."/>
            <person name="Courvalin P."/>
            <person name="Lambert T."/>
            <person name="Walker B."/>
            <person name="Young S.K."/>
            <person name="Zeng Q."/>
            <person name="Gargeya S."/>
            <person name="Fitzgerald M."/>
            <person name="Haas B."/>
            <person name="Abouelleil A."/>
            <person name="Alvarado L."/>
            <person name="Arachchi H.M."/>
            <person name="Berlin A.M."/>
            <person name="Chapman S.B."/>
            <person name="Dewar J."/>
            <person name="Goldberg J."/>
            <person name="Griggs A."/>
            <person name="Gujja S."/>
            <person name="Hansen M."/>
            <person name="Howarth C."/>
            <person name="Imamovic A."/>
            <person name="Larimer J."/>
            <person name="McCowan C."/>
            <person name="Murphy C."/>
            <person name="Neiman D."/>
            <person name="Pearson M."/>
            <person name="Priest M."/>
            <person name="Roberts A."/>
            <person name="Saif S."/>
            <person name="Shea T."/>
            <person name="Sisk P."/>
            <person name="Sykes S."/>
            <person name="Wortman J."/>
            <person name="Nusbaum C."/>
            <person name="Birren B."/>
        </authorList>
    </citation>
    <scope>NUCLEOTIDE SEQUENCE [LARGE SCALE GENOMIC DNA]</scope>
    <source>
        <strain evidence="1 2">90A8</strain>
    </source>
</reference>
<dbReference type="RefSeq" id="WP_002594292.1">
    <property type="nucleotide sequence ID" value="NZ_KB850986.1"/>
</dbReference>
<evidence type="ECO:0000313" key="1">
    <source>
        <dbReference type="EMBL" id="ENZ09070.1"/>
    </source>
</evidence>
<evidence type="ECO:0000313" key="2">
    <source>
        <dbReference type="Proteomes" id="UP000013085"/>
    </source>
</evidence>
<dbReference type="GeneID" id="86195418"/>
<name>A0A0E2H4Z7_9FIRM</name>